<dbReference type="WBParaSite" id="MCU_004255-RA">
    <property type="protein sequence ID" value="MCU_004255-RA"/>
    <property type="gene ID" value="MCU_004255"/>
</dbReference>
<evidence type="ECO:0000313" key="4">
    <source>
        <dbReference type="WBParaSite" id="MCU_004255-RA"/>
    </source>
</evidence>
<dbReference type="Proteomes" id="UP000267029">
    <property type="component" value="Unassembled WGS sequence"/>
</dbReference>
<gene>
    <name evidence="2" type="ORF">MCOS_LOCUS820</name>
</gene>
<evidence type="ECO:0000256" key="1">
    <source>
        <dbReference type="SAM" id="MobiDB-lite"/>
    </source>
</evidence>
<dbReference type="EMBL" id="UXSR01000082">
    <property type="protein sequence ID" value="VDD74817.1"/>
    <property type="molecule type" value="Genomic_DNA"/>
</dbReference>
<dbReference type="AlphaFoldDB" id="A0A0R3U2U2"/>
<reference evidence="4" key="2">
    <citation type="submission" date="2019-11" db="UniProtKB">
        <authorList>
            <consortium name="WormBaseParasite"/>
        </authorList>
    </citation>
    <scope>IDENTIFICATION</scope>
</reference>
<evidence type="ECO:0000313" key="3">
    <source>
        <dbReference type="Proteomes" id="UP000267029"/>
    </source>
</evidence>
<evidence type="ECO:0000313" key="2">
    <source>
        <dbReference type="EMBL" id="VDD74817.1"/>
    </source>
</evidence>
<accession>A0A0R3U2U2</accession>
<keyword evidence="3" id="KW-1185">Reference proteome</keyword>
<organism evidence="2 3">
    <name type="scientific">Mesocestoides corti</name>
    <name type="common">Flatworm</name>
    <dbReference type="NCBI Taxonomy" id="53468"/>
    <lineage>
        <taxon>Eukaryota</taxon>
        <taxon>Metazoa</taxon>
        <taxon>Spiralia</taxon>
        <taxon>Lophotrochozoa</taxon>
        <taxon>Platyhelminthes</taxon>
        <taxon>Cestoda</taxon>
        <taxon>Eucestoda</taxon>
        <taxon>Cyclophyllidea</taxon>
        <taxon>Mesocestoididae</taxon>
        <taxon>Mesocestoides</taxon>
    </lineage>
</organism>
<reference evidence="2 3" key="1">
    <citation type="submission" date="2018-10" db="EMBL/GenBank/DDBJ databases">
        <authorList>
            <consortium name="Pathogen Informatics"/>
        </authorList>
    </citation>
    <scope>NUCLEOTIDE SEQUENCE [LARGE SCALE GENOMIC DNA]</scope>
</reference>
<proteinExistence type="predicted"/>
<sequence>MSFEEQYRVEDIIHPSDELTFIMQEILKCLTSFRQDTTSSSSKDDLNNSEPESPPDASKNRVLLCGQANDVRCCINALTTAVNGDPSILTRVIVATEDISPFSPEILEPSKPQIVEWNEAVYEEYLVERVKRHYDEFVIGLAIDFCPTIRRVRRIRHLLEKDGTLIIPSEGRGWREAHTDLLSSFVRDGGRFLALADLIPSAARAHREAELFQPIERRHFHQFGPISLRELVHSSGEKCR</sequence>
<dbReference type="OrthoDB" id="6279836at2759"/>
<protein>
    <submittedName>
        <fullName evidence="4">Methyltransf_11 domain-containing protein</fullName>
    </submittedName>
</protein>
<feature type="region of interest" description="Disordered" evidence="1">
    <location>
        <begin position="37"/>
        <end position="60"/>
    </location>
</feature>
<name>A0A0R3U2U2_MESCO</name>